<dbReference type="CDD" id="cd24133">
    <property type="entry name" value="ASKHA_NBD_TsaD_bac"/>
    <property type="match status" value="1"/>
</dbReference>
<feature type="binding site" evidence="8">
    <location>
        <position position="302"/>
    </location>
    <ligand>
        <name>Fe cation</name>
        <dbReference type="ChEBI" id="CHEBI:24875"/>
    </ligand>
</feature>
<dbReference type="PANTHER" id="PTHR11735:SF6">
    <property type="entry name" value="TRNA N6-ADENOSINE THREONYLCARBAMOYLTRANSFERASE, MITOCHONDRIAL"/>
    <property type="match status" value="1"/>
</dbReference>
<dbReference type="NCBIfam" id="TIGR00329">
    <property type="entry name" value="gcp_kae1"/>
    <property type="match status" value="1"/>
</dbReference>
<dbReference type="AlphaFoldDB" id="A0A9D1IRF4"/>
<keyword evidence="5 8" id="KW-0408">Iron</keyword>
<dbReference type="GO" id="GO:0005737">
    <property type="term" value="C:cytoplasm"/>
    <property type="evidence" value="ECO:0007669"/>
    <property type="project" value="UniProtKB-SubCell"/>
</dbReference>
<comment type="cofactor">
    <cofactor evidence="8">
        <name>Fe(2+)</name>
        <dbReference type="ChEBI" id="CHEBI:29033"/>
    </cofactor>
    <text evidence="8">Binds 1 Fe(2+) ion per subunit.</text>
</comment>
<feature type="binding site" evidence="8">
    <location>
        <position position="114"/>
    </location>
    <ligand>
        <name>Fe cation</name>
        <dbReference type="ChEBI" id="CHEBI:24875"/>
    </ligand>
</feature>
<feature type="binding site" evidence="8">
    <location>
        <position position="274"/>
    </location>
    <ligand>
        <name>substrate</name>
    </ligand>
</feature>
<feature type="binding site" evidence="8">
    <location>
        <position position="118"/>
    </location>
    <ligand>
        <name>Fe cation</name>
        <dbReference type="ChEBI" id="CHEBI:24875"/>
    </ligand>
</feature>
<dbReference type="PANTHER" id="PTHR11735">
    <property type="entry name" value="TRNA N6-ADENOSINE THREONYLCARBAMOYLTRANSFERASE"/>
    <property type="match status" value="1"/>
</dbReference>
<sequence length="333" mass="36294">MKDVYIFAIETSCDETSASIIKNGNIDVATVILSQIDIHKNYGGVVPEIASRNHVNAITIVFEECLKKANLTFDDIGAIAVTYGPGLNGALLVGIEAAKALSFATGKPLIKVNHMKGHIYANKFSGEFKFPLLSLVVSGGHTEIVYMDKEYSFKKIGSTLDDSVGEAYDKVARVVGVPYPGGPLMDKMARVGKHTYNLPAPKDDNTYDFSFSGIKSAVINLVHNEKQRKNEINKEDLAASFQETAVGILVKKTIRAIKEYNVKQLLVAGGVSANSYLREKLSKACKELGVELLMPALKYCTDNAAMIGAAAYYEFLNKNFTDFSFDPEPGLDL</sequence>
<dbReference type="GO" id="GO:0005506">
    <property type="term" value="F:iron ion binding"/>
    <property type="evidence" value="ECO:0007669"/>
    <property type="project" value="UniProtKB-UniRule"/>
</dbReference>
<dbReference type="HAMAP" id="MF_01445">
    <property type="entry name" value="TsaD"/>
    <property type="match status" value="1"/>
</dbReference>
<reference evidence="10" key="1">
    <citation type="submission" date="2020-10" db="EMBL/GenBank/DDBJ databases">
        <authorList>
            <person name="Gilroy R."/>
        </authorList>
    </citation>
    <scope>NUCLEOTIDE SEQUENCE</scope>
    <source>
        <strain evidence="10">CHK193-30670</strain>
    </source>
</reference>
<accession>A0A9D1IRF4</accession>
<comment type="function">
    <text evidence="8">Required for the formation of a threonylcarbamoyl group on adenosine at position 37 (t(6)A37) in tRNAs that read codons beginning with adenine. Is involved in the transfer of the threonylcarbamoyl moiety of threonylcarbamoyl-AMP (TC-AMP) to the N6 group of A37, together with TsaE and TsaB. TsaD likely plays a direct catalytic role in this reaction.</text>
</comment>
<protein>
    <recommendedName>
        <fullName evidence="8">tRNA N6-adenosine threonylcarbamoyltransferase</fullName>
        <ecNumber evidence="8">2.3.1.234</ecNumber>
    </recommendedName>
    <alternativeName>
        <fullName evidence="8">N6-L-threonylcarbamoyladenine synthase</fullName>
        <shortName evidence="8">t(6)A synthase</shortName>
    </alternativeName>
    <alternativeName>
        <fullName evidence="8">t(6)A37 threonylcarbamoyladenosine biosynthesis protein TsaD</fullName>
    </alternativeName>
    <alternativeName>
        <fullName evidence="8">tRNA threonylcarbamoyladenosine biosynthesis protein TsaD</fullName>
    </alternativeName>
</protein>
<evidence type="ECO:0000256" key="5">
    <source>
        <dbReference type="ARBA" id="ARBA00023004"/>
    </source>
</evidence>
<dbReference type="Proteomes" id="UP000824074">
    <property type="component" value="Unassembled WGS sequence"/>
</dbReference>
<reference evidence="10" key="2">
    <citation type="journal article" date="2021" name="PeerJ">
        <title>Extensive microbial diversity within the chicken gut microbiome revealed by metagenomics and culture.</title>
        <authorList>
            <person name="Gilroy R."/>
            <person name="Ravi A."/>
            <person name="Getino M."/>
            <person name="Pursley I."/>
            <person name="Horton D.L."/>
            <person name="Alikhan N.F."/>
            <person name="Baker D."/>
            <person name="Gharbi K."/>
            <person name="Hall N."/>
            <person name="Watson M."/>
            <person name="Adriaenssens E.M."/>
            <person name="Foster-Nyarko E."/>
            <person name="Jarju S."/>
            <person name="Secka A."/>
            <person name="Antonio M."/>
            <person name="Oren A."/>
            <person name="Chaudhuri R.R."/>
            <person name="La Ragione R."/>
            <person name="Hildebrand F."/>
            <person name="Pallen M.J."/>
        </authorList>
    </citation>
    <scope>NUCLEOTIDE SEQUENCE</scope>
    <source>
        <strain evidence="10">CHK193-30670</strain>
    </source>
</reference>
<evidence type="ECO:0000256" key="3">
    <source>
        <dbReference type="ARBA" id="ARBA00022694"/>
    </source>
</evidence>
<keyword evidence="2 8" id="KW-0808">Transferase</keyword>
<dbReference type="FunFam" id="3.30.420.40:FF:000040">
    <property type="entry name" value="tRNA N6-adenosine threonylcarbamoyltransferase"/>
    <property type="match status" value="1"/>
</dbReference>
<feature type="binding site" evidence="8">
    <location>
        <position position="169"/>
    </location>
    <ligand>
        <name>substrate</name>
    </ligand>
</feature>
<keyword evidence="4 8" id="KW-0479">Metal-binding</keyword>
<feature type="domain" description="Gcp-like" evidence="9">
    <location>
        <begin position="29"/>
        <end position="308"/>
    </location>
</feature>
<dbReference type="EMBL" id="DVMT01000056">
    <property type="protein sequence ID" value="HIU40762.1"/>
    <property type="molecule type" value="Genomic_DNA"/>
</dbReference>
<organism evidence="10 11">
    <name type="scientific">Candidatus Aphodocola excrementigallinarum</name>
    <dbReference type="NCBI Taxonomy" id="2840670"/>
    <lineage>
        <taxon>Bacteria</taxon>
        <taxon>Bacillati</taxon>
        <taxon>Bacillota</taxon>
        <taxon>Bacilli</taxon>
        <taxon>Candidatus Aphodocola</taxon>
    </lineage>
</organism>
<feature type="binding site" evidence="8">
    <location>
        <position position="186"/>
    </location>
    <ligand>
        <name>substrate</name>
    </ligand>
</feature>
<dbReference type="Pfam" id="PF00814">
    <property type="entry name" value="TsaD"/>
    <property type="match status" value="1"/>
</dbReference>
<comment type="subcellular location">
    <subcellularLocation>
        <location evidence="8">Cytoplasm</location>
    </subcellularLocation>
</comment>
<dbReference type="InterPro" id="IPR017861">
    <property type="entry name" value="KAE1/TsaD"/>
</dbReference>
<evidence type="ECO:0000256" key="4">
    <source>
        <dbReference type="ARBA" id="ARBA00022723"/>
    </source>
</evidence>
<dbReference type="InterPro" id="IPR022450">
    <property type="entry name" value="TsaD"/>
</dbReference>
<dbReference type="SUPFAM" id="SSF53067">
    <property type="entry name" value="Actin-like ATPase domain"/>
    <property type="match status" value="2"/>
</dbReference>
<dbReference type="InterPro" id="IPR000905">
    <property type="entry name" value="Gcp-like_dom"/>
</dbReference>
<dbReference type="EC" id="2.3.1.234" evidence="8"/>
<feature type="binding site" evidence="8">
    <location>
        <position position="182"/>
    </location>
    <ligand>
        <name>substrate</name>
    </ligand>
</feature>
<dbReference type="FunFam" id="3.30.420.40:FF:000012">
    <property type="entry name" value="tRNA N6-adenosine threonylcarbamoyltransferase"/>
    <property type="match status" value="1"/>
</dbReference>
<evidence type="ECO:0000313" key="11">
    <source>
        <dbReference type="Proteomes" id="UP000824074"/>
    </source>
</evidence>
<evidence type="ECO:0000256" key="2">
    <source>
        <dbReference type="ARBA" id="ARBA00022679"/>
    </source>
</evidence>
<dbReference type="PRINTS" id="PR00789">
    <property type="entry name" value="OSIALOPTASE"/>
</dbReference>
<feature type="binding site" evidence="8">
    <location>
        <begin position="136"/>
        <end position="140"/>
    </location>
    <ligand>
        <name>substrate</name>
    </ligand>
</feature>
<evidence type="ECO:0000256" key="8">
    <source>
        <dbReference type="HAMAP-Rule" id="MF_01445"/>
    </source>
</evidence>
<comment type="catalytic activity">
    <reaction evidence="7 8">
        <text>L-threonylcarbamoyladenylate + adenosine(37) in tRNA = N(6)-L-threonylcarbamoyladenosine(37) in tRNA + AMP + H(+)</text>
        <dbReference type="Rhea" id="RHEA:37059"/>
        <dbReference type="Rhea" id="RHEA-COMP:10162"/>
        <dbReference type="Rhea" id="RHEA-COMP:10163"/>
        <dbReference type="ChEBI" id="CHEBI:15378"/>
        <dbReference type="ChEBI" id="CHEBI:73682"/>
        <dbReference type="ChEBI" id="CHEBI:74411"/>
        <dbReference type="ChEBI" id="CHEBI:74418"/>
        <dbReference type="ChEBI" id="CHEBI:456215"/>
        <dbReference type="EC" id="2.3.1.234"/>
    </reaction>
</comment>
<proteinExistence type="inferred from homology"/>
<dbReference type="InterPro" id="IPR043129">
    <property type="entry name" value="ATPase_NBD"/>
</dbReference>
<gene>
    <name evidence="8 10" type="primary">tsaD</name>
    <name evidence="10" type="ORF">IAB68_05630</name>
</gene>
<keyword evidence="1 8" id="KW-0963">Cytoplasm</keyword>
<name>A0A9D1IRF4_9FIRM</name>
<keyword evidence="6 8" id="KW-0012">Acyltransferase</keyword>
<keyword evidence="3 8" id="KW-0819">tRNA processing</keyword>
<evidence type="ECO:0000256" key="7">
    <source>
        <dbReference type="ARBA" id="ARBA00048117"/>
    </source>
</evidence>
<dbReference type="NCBIfam" id="TIGR03723">
    <property type="entry name" value="T6A_TsaD_YgjD"/>
    <property type="match status" value="1"/>
</dbReference>
<dbReference type="Gene3D" id="3.30.420.40">
    <property type="match status" value="2"/>
</dbReference>
<evidence type="ECO:0000259" key="9">
    <source>
        <dbReference type="Pfam" id="PF00814"/>
    </source>
</evidence>
<evidence type="ECO:0000256" key="6">
    <source>
        <dbReference type="ARBA" id="ARBA00023315"/>
    </source>
</evidence>
<comment type="similarity">
    <text evidence="8">Belongs to the KAE1 / TsaD family.</text>
</comment>
<evidence type="ECO:0000256" key="1">
    <source>
        <dbReference type="ARBA" id="ARBA00022490"/>
    </source>
</evidence>
<dbReference type="GO" id="GO:0061711">
    <property type="term" value="F:tRNA N(6)-L-threonylcarbamoyladenine synthase activity"/>
    <property type="evidence" value="ECO:0007669"/>
    <property type="project" value="UniProtKB-EC"/>
</dbReference>
<dbReference type="GO" id="GO:0002949">
    <property type="term" value="P:tRNA threonylcarbamoyladenosine modification"/>
    <property type="evidence" value="ECO:0007669"/>
    <property type="project" value="UniProtKB-UniRule"/>
</dbReference>
<comment type="caution">
    <text evidence="10">The sequence shown here is derived from an EMBL/GenBank/DDBJ whole genome shotgun (WGS) entry which is preliminary data.</text>
</comment>
<evidence type="ECO:0000313" key="10">
    <source>
        <dbReference type="EMBL" id="HIU40762.1"/>
    </source>
</evidence>